<dbReference type="Proteomes" id="UP000019150">
    <property type="component" value="Chromosome"/>
</dbReference>
<sequence length="476" mass="52143">MHNDRKWHPMTNVRTTVVSGPITGGKGRVFFPPLADLDSYGYVEEEFFLEGDAVRYAPCEGAEFGWDGRWRAEPVESAPFKTRIMVYRPADPERFNGTVFVCWNNVSGTIDNMTGLSVEMLESGCAAVGVTVQRSGVHGTPDDRRGLVDWDPERYGTLSHPGDDYSFDIFTQAARAIGPDRDRSVDPMGGLPVRKLIAHGQSQSAGRVATYINAVHPLARAYDGFVLELYFGFGPPIVGGEQAMTLNEPGSIPGPDDHAAANLLRDDLDVPVMIVDSELEAEVLRPAHQPDTDLFRCWEIAGTTHVSEQYVRRSMVRTEKELGTANSMLLTGGMNRVPFLPVLEAAYRHMVTWVDGGPPPPSQPLIEFVDTAVRRDRLGIAQGGIRLPQVRVPLARHDAVPLGADLVTWLCGSSTPFTPLAISLMYGDEQAYLARFEEAARDACAAGVLLERDVPALVAEARDDYRRFTTATAGAE</sequence>
<keyword evidence="3" id="KW-1185">Reference proteome</keyword>
<dbReference type="AlphaFoldDB" id="W5TKY7"/>
<dbReference type="eggNOG" id="ENOG502Z97Z">
    <property type="taxonomic scope" value="Bacteria"/>
</dbReference>
<accession>W5TKY7</accession>
<dbReference type="HOGENOM" id="CLU_040631_0_0_11"/>
<gene>
    <name evidence="2" type="ORF">NONO_c50450</name>
</gene>
<organism evidence="2 3">
    <name type="scientific">Nocardia nova SH22a</name>
    <dbReference type="NCBI Taxonomy" id="1415166"/>
    <lineage>
        <taxon>Bacteria</taxon>
        <taxon>Bacillati</taxon>
        <taxon>Actinomycetota</taxon>
        <taxon>Actinomycetes</taxon>
        <taxon>Mycobacteriales</taxon>
        <taxon>Nocardiaceae</taxon>
        <taxon>Nocardia</taxon>
    </lineage>
</organism>
<proteinExistence type="predicted"/>
<dbReference type="Pfam" id="PF20091">
    <property type="entry name" value="Abhydrolase_10"/>
    <property type="match status" value="1"/>
</dbReference>
<reference evidence="2 3" key="1">
    <citation type="journal article" date="2014" name="Appl. Environ. Microbiol.">
        <title>Insights into the Microbial Degradation of Rubber and Gutta-Percha by Analysis of the Complete Genome of Nocardia nova SH22a.</title>
        <authorList>
            <person name="Luo Q."/>
            <person name="Hiessl S."/>
            <person name="Poehlein A."/>
            <person name="Daniel R."/>
            <person name="Steinbuchel A."/>
        </authorList>
    </citation>
    <scope>NUCLEOTIDE SEQUENCE [LARGE SCALE GENOMIC DNA]</scope>
    <source>
        <strain evidence="2">SH22a</strain>
    </source>
</reference>
<evidence type="ECO:0000313" key="3">
    <source>
        <dbReference type="Proteomes" id="UP000019150"/>
    </source>
</evidence>
<dbReference type="STRING" id="1415166.NONO_c50450"/>
<evidence type="ECO:0000313" key="2">
    <source>
        <dbReference type="EMBL" id="AHH19829.1"/>
    </source>
</evidence>
<dbReference type="PATRIC" id="fig|1415166.3.peg.5202"/>
<dbReference type="ESTHER" id="9noca-w5tky7">
    <property type="family name" value="Abhydrolase_10"/>
</dbReference>
<protein>
    <recommendedName>
        <fullName evidence="1">Alpha/beta hydrolase domain-containing protein</fullName>
    </recommendedName>
</protein>
<feature type="domain" description="Alpha/beta hydrolase" evidence="1">
    <location>
        <begin position="18"/>
        <end position="458"/>
    </location>
</feature>
<dbReference type="EMBL" id="CP006850">
    <property type="protein sequence ID" value="AHH19829.1"/>
    <property type="molecule type" value="Genomic_DNA"/>
</dbReference>
<dbReference type="RefSeq" id="WP_025351217.1">
    <property type="nucleotide sequence ID" value="NZ_CP006850.1"/>
</dbReference>
<dbReference type="OrthoDB" id="1971292at2"/>
<evidence type="ECO:0000259" key="1">
    <source>
        <dbReference type="Pfam" id="PF20091"/>
    </source>
</evidence>
<name>W5TKY7_9NOCA</name>
<dbReference type="KEGG" id="nno:NONO_c50450"/>
<dbReference type="InterPro" id="IPR045394">
    <property type="entry name" value="Abhydrolase_dom"/>
</dbReference>